<accession>A0ABV7FM50</accession>
<evidence type="ECO:0000313" key="11">
    <source>
        <dbReference type="Proteomes" id="UP001595478"/>
    </source>
</evidence>
<evidence type="ECO:0000256" key="2">
    <source>
        <dbReference type="ARBA" id="ARBA00022475"/>
    </source>
</evidence>
<keyword evidence="3" id="KW-0645">Protease</keyword>
<dbReference type="InterPro" id="IPR026392">
    <property type="entry name" value="Exo/Archaeosortase_dom"/>
</dbReference>
<dbReference type="EMBL" id="JBHRSW010000006">
    <property type="protein sequence ID" value="MFC3120838.1"/>
    <property type="molecule type" value="Genomic_DNA"/>
</dbReference>
<evidence type="ECO:0000256" key="1">
    <source>
        <dbReference type="ARBA" id="ARBA00004651"/>
    </source>
</evidence>
<sequence>MLQQGNSSKPMFLLMAVVFALWLAFTWTGVVTAVKIWYVSEIFNHCFIVLPACVYLIWEKRKQVPWQNAHIQAWLIPIIFSQILLYLFGYAGDINLFMHLAAFSLLISLPWFMLGNQIAKSIMFPLFFVIFCIPIGEELVPLLQEIAADFSVILLKGSGVPVFKSGLYIEIPEGKFLVAEACSGISFLIASIVLGNLYAYLNLKRWKTRLFFVGLSIAFPIFANVIRVYGIIMIGHLTDMEHAVGADHLIYGWFFFAFVLIVLFVIGEIIRKYEKPISSKFEEAPSTLYETKPYLRSTNSKVSLGIMLCGLIAGLGKIYALNQDIVAPQFTPVFETQDQQRKVQSVISWQPSFDKAVSIQNNAFEIGNARFVEYVALFSTAQGEIVRNQDRLYAQDRWTIESKASLYVDENTPLSSERVVSVTNQNMVIYSAYLIHDKLFTNKTKAKIYETWKKLSQGEARGAMIAIAVMDDSSSVSQAQITERFTKLRQRVQLQTKL</sequence>
<feature type="transmembrane region" description="Helical" evidence="8">
    <location>
        <begin position="70"/>
        <end position="90"/>
    </location>
</feature>
<dbReference type="NCBIfam" id="TIGR04178">
    <property type="entry name" value="exo_archaeo"/>
    <property type="match status" value="1"/>
</dbReference>
<evidence type="ECO:0000256" key="3">
    <source>
        <dbReference type="ARBA" id="ARBA00022670"/>
    </source>
</evidence>
<protein>
    <submittedName>
        <fullName evidence="10">Exosortase A</fullName>
        <ecNumber evidence="10">3.4.22.-</ecNumber>
    </submittedName>
</protein>
<gene>
    <name evidence="10" type="primary">xrtA</name>
    <name evidence="10" type="ORF">ACFOHL_04360</name>
</gene>
<keyword evidence="2" id="KW-1003">Cell membrane</keyword>
<evidence type="ECO:0000259" key="9">
    <source>
        <dbReference type="Pfam" id="PF11984"/>
    </source>
</evidence>
<feature type="transmembrane region" description="Helical" evidence="8">
    <location>
        <begin position="12"/>
        <end position="30"/>
    </location>
</feature>
<evidence type="ECO:0000256" key="7">
    <source>
        <dbReference type="ARBA" id="ARBA00023136"/>
    </source>
</evidence>
<dbReference type="RefSeq" id="WP_376918981.1">
    <property type="nucleotide sequence ID" value="NZ_JBHRSW010000006.1"/>
</dbReference>
<evidence type="ECO:0000256" key="4">
    <source>
        <dbReference type="ARBA" id="ARBA00022692"/>
    </source>
</evidence>
<feature type="transmembrane region" description="Helical" evidence="8">
    <location>
        <begin position="210"/>
        <end position="230"/>
    </location>
</feature>
<keyword evidence="7 8" id="KW-0472">Membrane</keyword>
<evidence type="ECO:0000313" key="10">
    <source>
        <dbReference type="EMBL" id="MFC3120838.1"/>
    </source>
</evidence>
<feature type="transmembrane region" description="Helical" evidence="8">
    <location>
        <begin position="96"/>
        <end position="115"/>
    </location>
</feature>
<comment type="subcellular location">
    <subcellularLocation>
        <location evidence="1">Cell membrane</location>
        <topology evidence="1">Multi-pass membrane protein</topology>
    </subcellularLocation>
</comment>
<dbReference type="GO" id="GO:0016787">
    <property type="term" value="F:hydrolase activity"/>
    <property type="evidence" value="ECO:0007669"/>
    <property type="project" value="UniProtKB-KW"/>
</dbReference>
<proteinExistence type="predicted"/>
<dbReference type="InterPro" id="IPR017540">
    <property type="entry name" value="Exosortase-1"/>
</dbReference>
<dbReference type="InterPro" id="IPR019127">
    <property type="entry name" value="Exosortase"/>
</dbReference>
<keyword evidence="6 8" id="KW-1133">Transmembrane helix</keyword>
<feature type="transmembrane region" description="Helical" evidence="8">
    <location>
        <begin position="250"/>
        <end position="270"/>
    </location>
</feature>
<dbReference type="NCBIfam" id="TIGR03109">
    <property type="entry name" value="exosort_XrtA"/>
    <property type="match status" value="1"/>
</dbReference>
<reference evidence="11" key="1">
    <citation type="journal article" date="2019" name="Int. J. Syst. Evol. Microbiol.">
        <title>The Global Catalogue of Microorganisms (GCM) 10K type strain sequencing project: providing services to taxonomists for standard genome sequencing and annotation.</title>
        <authorList>
            <consortium name="The Broad Institute Genomics Platform"/>
            <consortium name="The Broad Institute Genome Sequencing Center for Infectious Disease"/>
            <person name="Wu L."/>
            <person name="Ma J."/>
        </authorList>
    </citation>
    <scope>NUCLEOTIDE SEQUENCE [LARGE SCALE GENOMIC DNA]</scope>
    <source>
        <strain evidence="11">KCTC 52473</strain>
    </source>
</reference>
<name>A0ABV7FM50_9ALTE</name>
<dbReference type="EC" id="3.4.22.-" evidence="10"/>
<dbReference type="InterPro" id="IPR013426">
    <property type="entry name" value="EpsH-like"/>
</dbReference>
<dbReference type="Pfam" id="PF09721">
    <property type="entry name" value="Exosortase_EpsH"/>
    <property type="match status" value="1"/>
</dbReference>
<dbReference type="InterPro" id="IPR014263">
    <property type="entry name" value="Methanolan_biosynth_EpsI"/>
</dbReference>
<dbReference type="Proteomes" id="UP001595478">
    <property type="component" value="Unassembled WGS sequence"/>
</dbReference>
<keyword evidence="11" id="KW-1185">Reference proteome</keyword>
<keyword evidence="4 8" id="KW-0812">Transmembrane</keyword>
<dbReference type="Pfam" id="PF11984">
    <property type="entry name" value="DUF3485"/>
    <property type="match status" value="1"/>
</dbReference>
<evidence type="ECO:0000256" key="6">
    <source>
        <dbReference type="ARBA" id="ARBA00022989"/>
    </source>
</evidence>
<feature type="transmembrane region" description="Helical" evidence="8">
    <location>
        <begin position="36"/>
        <end position="58"/>
    </location>
</feature>
<dbReference type="NCBIfam" id="TIGR02602">
    <property type="entry name" value="8TM_EpsH"/>
    <property type="match status" value="1"/>
</dbReference>
<feature type="transmembrane region" description="Helical" evidence="8">
    <location>
        <begin position="302"/>
        <end position="321"/>
    </location>
</feature>
<feature type="transmembrane region" description="Helical" evidence="8">
    <location>
        <begin position="176"/>
        <end position="198"/>
    </location>
</feature>
<evidence type="ECO:0000256" key="5">
    <source>
        <dbReference type="ARBA" id="ARBA00022801"/>
    </source>
</evidence>
<feature type="domain" description="Methanolan biosynthesis EpsI" evidence="9">
    <location>
        <begin position="307"/>
        <end position="487"/>
    </location>
</feature>
<feature type="transmembrane region" description="Helical" evidence="8">
    <location>
        <begin position="122"/>
        <end position="143"/>
    </location>
</feature>
<evidence type="ECO:0000256" key="8">
    <source>
        <dbReference type="SAM" id="Phobius"/>
    </source>
</evidence>
<comment type="caution">
    <text evidence="10">The sequence shown here is derived from an EMBL/GenBank/DDBJ whole genome shotgun (WGS) entry which is preliminary data.</text>
</comment>
<organism evidence="10 11">
    <name type="scientific">Agaribacter flavus</name>
    <dbReference type="NCBI Taxonomy" id="1902781"/>
    <lineage>
        <taxon>Bacteria</taxon>
        <taxon>Pseudomonadati</taxon>
        <taxon>Pseudomonadota</taxon>
        <taxon>Gammaproteobacteria</taxon>
        <taxon>Alteromonadales</taxon>
        <taxon>Alteromonadaceae</taxon>
        <taxon>Agaribacter</taxon>
    </lineage>
</organism>
<keyword evidence="5 10" id="KW-0378">Hydrolase</keyword>